<organism evidence="2 3">
    <name type="scientific">Methylocystis echinoides</name>
    <dbReference type="NCBI Taxonomy" id="29468"/>
    <lineage>
        <taxon>Bacteria</taxon>
        <taxon>Pseudomonadati</taxon>
        <taxon>Pseudomonadota</taxon>
        <taxon>Alphaproteobacteria</taxon>
        <taxon>Hyphomicrobiales</taxon>
        <taxon>Methylocystaceae</taxon>
        <taxon>Methylocystis</taxon>
    </lineage>
</organism>
<keyword evidence="3" id="KW-1185">Reference proteome</keyword>
<proteinExistence type="predicted"/>
<evidence type="ECO:0000256" key="1">
    <source>
        <dbReference type="SAM" id="MobiDB-lite"/>
    </source>
</evidence>
<dbReference type="Proteomes" id="UP001144323">
    <property type="component" value="Unassembled WGS sequence"/>
</dbReference>
<protein>
    <submittedName>
        <fullName evidence="2">Uncharacterized protein</fullName>
    </submittedName>
</protein>
<feature type="region of interest" description="Disordered" evidence="1">
    <location>
        <begin position="1"/>
        <end position="140"/>
    </location>
</feature>
<dbReference type="AlphaFoldDB" id="A0A9W6LQW8"/>
<feature type="compositionally biased region" description="Basic residues" evidence="1">
    <location>
        <begin position="52"/>
        <end position="69"/>
    </location>
</feature>
<evidence type="ECO:0000313" key="2">
    <source>
        <dbReference type="EMBL" id="GLI91822.1"/>
    </source>
</evidence>
<accession>A0A9W6LQW8</accession>
<gene>
    <name evidence="2" type="ORF">LMG27198_08140</name>
</gene>
<feature type="compositionally biased region" description="Polar residues" evidence="1">
    <location>
        <begin position="114"/>
        <end position="124"/>
    </location>
</feature>
<dbReference type="RefSeq" id="WP_281800663.1">
    <property type="nucleotide sequence ID" value="NZ_BSEC01000001.1"/>
</dbReference>
<sequence length="704" mass="78139">MTDNISRNDRPGRIPANTSKPEMKTPASGGGEVGEIGGRHVRRVKSDGVPRGSHHARTKTKHHDHKHKQSGLLSKDGSGTSQSSGLGIDVELKEPSPAPQDIITHPSPSPDFTGLSSTVANHAQSDPLEPEHPGSRSPDSLSKLQELLIIGTKISSADVEWGCDVGLANNTDDKNKLSSPRIFSGSVTAKDSRHASKKDVSKFQNCLGNYCRNFIQKEKFLKLIPVFKKAADEENYCRELFQADRMKSNSAWTNIQEQDRVDKTDGNFQMSVASEEFIDFLSVDFCKAWFKDCEAKAVLHRSRERDNAKKLTAPSPETIEAENERLSSYQEFAKRRNDFLREMEFQAKFGSQSSEKNISKLLKYAEKIALNPMDLSEFTNIVTSQIPDAKAREKFCMQDFSELRTGKNDLAAARVLTQVAFQTRVSDLKSAFGGRLDIAYDGKVSGERTDFQAYEPGIGLESLLKKTEGYVFNDGEIPTDKNILFEGEGVSFSCLGEDKDDIRKQLRVLAKTDAAARVLSKFLSISFSEKMAANWFQPEKYVTPSLDFSSIQALRAKASGQLPGSKSRGNLKNDDDNVQVQYNECRFVAPKQADRAVHQSYGVVNASPLSIETVRASKTHFIVELQHTHVFSTIANPTRDYAVMHVDPRDKDEAGETVRCLQCEIKATILISRDRADSGFLTFDEESSKMSATFSGTFGMPPLL</sequence>
<name>A0A9W6LQW8_9HYPH</name>
<comment type="caution">
    <text evidence="2">The sequence shown here is derived from an EMBL/GenBank/DDBJ whole genome shotgun (WGS) entry which is preliminary data.</text>
</comment>
<reference evidence="2" key="1">
    <citation type="journal article" date="2023" name="Int. J. Syst. Evol. Microbiol.">
        <title>Methylocystis iwaonis sp. nov., a type II methane-oxidizing bacterium from surface soil of a rice paddy field in Japan, and emended description of the genus Methylocystis (ex Whittenbury et al. 1970) Bowman et al. 1993.</title>
        <authorList>
            <person name="Kaise H."/>
            <person name="Sawadogo J.B."/>
            <person name="Alam M.S."/>
            <person name="Ueno C."/>
            <person name="Dianou D."/>
            <person name="Shinjo R."/>
            <person name="Asakawa S."/>
        </authorList>
    </citation>
    <scope>NUCLEOTIDE SEQUENCE</scope>
    <source>
        <strain evidence="2">LMG27198</strain>
    </source>
</reference>
<evidence type="ECO:0000313" key="3">
    <source>
        <dbReference type="Proteomes" id="UP001144323"/>
    </source>
</evidence>
<dbReference type="EMBL" id="BSEC01000001">
    <property type="protein sequence ID" value="GLI91822.1"/>
    <property type="molecule type" value="Genomic_DNA"/>
</dbReference>
<feature type="compositionally biased region" description="Basic and acidic residues" evidence="1">
    <location>
        <begin position="1"/>
        <end position="12"/>
    </location>
</feature>